<dbReference type="OrthoDB" id="764584at2759"/>
<reference evidence="1 4" key="1">
    <citation type="journal article" date="2011" name="Nature">
        <title>The Medicago genome provides insight into the evolution of rhizobial symbioses.</title>
        <authorList>
            <person name="Young N.D."/>
            <person name="Debelle F."/>
            <person name="Oldroyd G.E."/>
            <person name="Geurts R."/>
            <person name="Cannon S.B."/>
            <person name="Udvardi M.K."/>
            <person name="Benedito V.A."/>
            <person name="Mayer K.F."/>
            <person name="Gouzy J."/>
            <person name="Schoof H."/>
            <person name="Van de Peer Y."/>
            <person name="Proost S."/>
            <person name="Cook D.R."/>
            <person name="Meyers B.C."/>
            <person name="Spannagl M."/>
            <person name="Cheung F."/>
            <person name="De Mita S."/>
            <person name="Krishnakumar V."/>
            <person name="Gundlach H."/>
            <person name="Zhou S."/>
            <person name="Mudge J."/>
            <person name="Bharti A.K."/>
            <person name="Murray J.D."/>
            <person name="Naoumkina M.A."/>
            <person name="Rosen B."/>
            <person name="Silverstein K.A."/>
            <person name="Tang H."/>
            <person name="Rombauts S."/>
            <person name="Zhao P.X."/>
            <person name="Zhou P."/>
            <person name="Barbe V."/>
            <person name="Bardou P."/>
            <person name="Bechner M."/>
            <person name="Bellec A."/>
            <person name="Berger A."/>
            <person name="Berges H."/>
            <person name="Bidwell S."/>
            <person name="Bisseling T."/>
            <person name="Choisne N."/>
            <person name="Couloux A."/>
            <person name="Denny R."/>
            <person name="Deshpande S."/>
            <person name="Dai X."/>
            <person name="Doyle J.J."/>
            <person name="Dudez A.M."/>
            <person name="Farmer A.D."/>
            <person name="Fouteau S."/>
            <person name="Franken C."/>
            <person name="Gibelin C."/>
            <person name="Gish J."/>
            <person name="Goldstein S."/>
            <person name="Gonzalez A.J."/>
            <person name="Green P.J."/>
            <person name="Hallab A."/>
            <person name="Hartog M."/>
            <person name="Hua A."/>
            <person name="Humphray S.J."/>
            <person name="Jeong D.H."/>
            <person name="Jing Y."/>
            <person name="Jocker A."/>
            <person name="Kenton S.M."/>
            <person name="Kim D.J."/>
            <person name="Klee K."/>
            <person name="Lai H."/>
            <person name="Lang C."/>
            <person name="Lin S."/>
            <person name="Macmil S.L."/>
            <person name="Magdelenat G."/>
            <person name="Matthews L."/>
            <person name="McCorrison J."/>
            <person name="Monaghan E.L."/>
            <person name="Mun J.H."/>
            <person name="Najar F.Z."/>
            <person name="Nicholson C."/>
            <person name="Noirot C."/>
            <person name="O'Bleness M."/>
            <person name="Paule C.R."/>
            <person name="Poulain J."/>
            <person name="Prion F."/>
            <person name="Qin B."/>
            <person name="Qu C."/>
            <person name="Retzel E.F."/>
            <person name="Riddle C."/>
            <person name="Sallet E."/>
            <person name="Samain S."/>
            <person name="Samson N."/>
            <person name="Sanders I."/>
            <person name="Saurat O."/>
            <person name="Scarpelli C."/>
            <person name="Schiex T."/>
            <person name="Segurens B."/>
            <person name="Severin A.J."/>
            <person name="Sherrier D.J."/>
            <person name="Shi R."/>
            <person name="Sims S."/>
            <person name="Singer S.R."/>
            <person name="Sinharoy S."/>
            <person name="Sterck L."/>
            <person name="Viollet A."/>
            <person name="Wang B.B."/>
            <person name="Wang K."/>
            <person name="Wang M."/>
            <person name="Wang X."/>
            <person name="Warfsmann J."/>
            <person name="Weissenbach J."/>
            <person name="White D.D."/>
            <person name="White J.D."/>
            <person name="Wiley G.B."/>
            <person name="Wincker P."/>
            <person name="Xing Y."/>
            <person name="Yang L."/>
            <person name="Yao Z."/>
            <person name="Ying F."/>
            <person name="Zhai J."/>
            <person name="Zhou L."/>
            <person name="Zuber A."/>
            <person name="Denarie J."/>
            <person name="Dixon R.A."/>
            <person name="May G.D."/>
            <person name="Schwartz D.C."/>
            <person name="Rogers J."/>
            <person name="Quetier F."/>
            <person name="Town C.D."/>
            <person name="Roe B.A."/>
        </authorList>
    </citation>
    <scope>NUCLEOTIDE SEQUENCE [LARGE SCALE GENOMIC DNA]</scope>
    <source>
        <strain evidence="1">A17</strain>
        <strain evidence="3 4">cv. Jemalong A17</strain>
    </source>
</reference>
<dbReference type="AlphaFoldDB" id="G7KV84"/>
<dbReference type="KEGG" id="mtr:11438531"/>
<protein>
    <submittedName>
        <fullName evidence="1 3">Uncharacterized protein</fullName>
    </submittedName>
</protein>
<evidence type="ECO:0000313" key="2">
    <source>
        <dbReference type="EMBL" id="RHN47286.1"/>
    </source>
</evidence>
<reference evidence="1 4" key="2">
    <citation type="journal article" date="2014" name="BMC Genomics">
        <title>An improved genome release (version Mt4.0) for the model legume Medicago truncatula.</title>
        <authorList>
            <person name="Tang H."/>
            <person name="Krishnakumar V."/>
            <person name="Bidwell S."/>
            <person name="Rosen B."/>
            <person name="Chan A."/>
            <person name="Zhou S."/>
            <person name="Gentzbittel L."/>
            <person name="Childs K.L."/>
            <person name="Yandell M."/>
            <person name="Gundlach H."/>
            <person name="Mayer K.F."/>
            <person name="Schwartz D.C."/>
            <person name="Town C.D."/>
        </authorList>
    </citation>
    <scope>GENOME REANNOTATION</scope>
    <source>
        <strain evidence="3 4">cv. Jemalong A17</strain>
    </source>
</reference>
<reference evidence="2" key="4">
    <citation type="journal article" date="2018" name="Nat. Plants">
        <title>Whole-genome landscape of Medicago truncatula symbiotic genes.</title>
        <authorList>
            <person name="Pecrix Y."/>
            <person name="Gamas P."/>
            <person name="Carrere S."/>
        </authorList>
    </citation>
    <scope>NUCLEOTIDE SEQUENCE</scope>
    <source>
        <tissue evidence="2">Leaves</tissue>
    </source>
</reference>
<dbReference type="EMBL" id="CM001223">
    <property type="protein sequence ID" value="AES80615.1"/>
    <property type="molecule type" value="Genomic_DNA"/>
</dbReference>
<dbReference type="PANTHER" id="PTHR33702:SF16">
    <property type="match status" value="1"/>
</dbReference>
<reference evidence="3" key="3">
    <citation type="submission" date="2015-04" db="UniProtKB">
        <authorList>
            <consortium name="EnsemblPlants"/>
        </authorList>
    </citation>
    <scope>IDENTIFICATION</scope>
    <source>
        <strain evidence="3">cv. Jemalong A17</strain>
    </source>
</reference>
<accession>G7KV84</accession>
<evidence type="ECO:0000313" key="1">
    <source>
        <dbReference type="EMBL" id="AES80615.1"/>
    </source>
</evidence>
<organism evidence="1 4">
    <name type="scientific">Medicago truncatula</name>
    <name type="common">Barrel medic</name>
    <name type="synonym">Medicago tribuloides</name>
    <dbReference type="NCBI Taxonomy" id="3880"/>
    <lineage>
        <taxon>Eukaryota</taxon>
        <taxon>Viridiplantae</taxon>
        <taxon>Streptophyta</taxon>
        <taxon>Embryophyta</taxon>
        <taxon>Tracheophyta</taxon>
        <taxon>Spermatophyta</taxon>
        <taxon>Magnoliopsida</taxon>
        <taxon>eudicotyledons</taxon>
        <taxon>Gunneridae</taxon>
        <taxon>Pentapetalae</taxon>
        <taxon>rosids</taxon>
        <taxon>fabids</taxon>
        <taxon>Fabales</taxon>
        <taxon>Fabaceae</taxon>
        <taxon>Papilionoideae</taxon>
        <taxon>50 kb inversion clade</taxon>
        <taxon>NPAAA clade</taxon>
        <taxon>Hologalegina</taxon>
        <taxon>IRL clade</taxon>
        <taxon>Trifolieae</taxon>
        <taxon>Medicago</taxon>
    </lineage>
</organism>
<dbReference type="PaxDb" id="3880-AES80615"/>
<keyword evidence="4" id="KW-1185">Reference proteome</keyword>
<dbReference type="HOGENOM" id="CLU_134061_1_0_1"/>
<evidence type="ECO:0000313" key="3">
    <source>
        <dbReference type="EnsemblPlants" id="AES80615"/>
    </source>
</evidence>
<dbReference type="OMA" id="SPHRQWR"/>
<sequence>MEMESLLPKQTNNGGIKQYLRRRQHKHLEGSGRKMKIIRLKRSPRKFWRIKTIPRLRWVIKSPLKMLTNFKKGYMNFMLKSLNTDNIFGGKQIPKAPQVSKDYASDALEVKLIYEISKALMASHELFPM</sequence>
<dbReference type="Gramene" id="rna41864">
    <property type="protein sequence ID" value="RHN47286.1"/>
    <property type="gene ID" value="gene41864"/>
</dbReference>
<gene>
    <name evidence="3" type="primary">11438531</name>
    <name evidence="1" type="ordered locus">MTR_7g082750</name>
    <name evidence="2" type="ORF">MtrunA17_Chr7g0251301</name>
</gene>
<dbReference type="EMBL" id="PSQE01000007">
    <property type="protein sequence ID" value="RHN47286.1"/>
    <property type="molecule type" value="Genomic_DNA"/>
</dbReference>
<dbReference type="PANTHER" id="PTHR33702">
    <property type="entry name" value="BNAA09G40010D PROTEIN"/>
    <property type="match status" value="1"/>
</dbReference>
<dbReference type="Proteomes" id="UP000002051">
    <property type="component" value="Unassembled WGS sequence"/>
</dbReference>
<proteinExistence type="predicted"/>
<dbReference type="EnsemblPlants" id="AES80615">
    <property type="protein sequence ID" value="AES80615"/>
    <property type="gene ID" value="MTR_7g082750"/>
</dbReference>
<evidence type="ECO:0000313" key="4">
    <source>
        <dbReference type="Proteomes" id="UP000002051"/>
    </source>
</evidence>
<name>G7KV84_MEDTR</name>
<dbReference type="Proteomes" id="UP000265566">
    <property type="component" value="Chromosome 7"/>
</dbReference>
<dbReference type="eggNOG" id="ENOG502S3JQ">
    <property type="taxonomic scope" value="Eukaryota"/>
</dbReference>